<dbReference type="GO" id="GO:0009341">
    <property type="term" value="C:beta-galactosidase complex"/>
    <property type="evidence" value="ECO:0007669"/>
    <property type="project" value="InterPro"/>
</dbReference>
<dbReference type="InterPro" id="IPR004199">
    <property type="entry name" value="B-gal_small/dom_5"/>
</dbReference>
<evidence type="ECO:0000256" key="2">
    <source>
        <dbReference type="ARBA" id="ARBA00007401"/>
    </source>
</evidence>
<dbReference type="Pfam" id="PF02929">
    <property type="entry name" value="Bgal_small_N"/>
    <property type="match status" value="1"/>
</dbReference>
<reference evidence="9 12" key="1">
    <citation type="submission" date="2021-06" db="EMBL/GenBank/DDBJ databases">
        <title>Collection of gut derived symbiotic bacterial strains cultured from healthy donors.</title>
        <authorList>
            <person name="Lin H."/>
            <person name="Littmann E."/>
            <person name="Pamer E.G."/>
        </authorList>
    </citation>
    <scope>NUCLEOTIDE SEQUENCE</scope>
    <source>
        <strain evidence="10 12">MSK.21.70</strain>
        <strain evidence="9">MSK.21.82</strain>
    </source>
</reference>
<dbReference type="EMBL" id="JAHOEL010000027">
    <property type="protein sequence ID" value="MBV3392737.1"/>
    <property type="molecule type" value="Genomic_DNA"/>
</dbReference>
<evidence type="ECO:0000313" key="12">
    <source>
        <dbReference type="Proteomes" id="UP001197492"/>
    </source>
</evidence>
<evidence type="ECO:0000256" key="7">
    <source>
        <dbReference type="RuleBase" id="RU361154"/>
    </source>
</evidence>
<evidence type="ECO:0000256" key="1">
    <source>
        <dbReference type="ARBA" id="ARBA00001412"/>
    </source>
</evidence>
<keyword evidence="5 7" id="KW-0378">Hydrolase</keyword>
<dbReference type="Pfam" id="PF16353">
    <property type="entry name" value="LacZ_4"/>
    <property type="match status" value="1"/>
</dbReference>
<dbReference type="EMBL" id="JAHOEF010000026">
    <property type="protein sequence ID" value="MBV3382667.1"/>
    <property type="molecule type" value="Genomic_DNA"/>
</dbReference>
<comment type="caution">
    <text evidence="9">The sequence shown here is derived from an EMBL/GenBank/DDBJ whole genome shotgun (WGS) entry which is preliminary data.</text>
</comment>
<dbReference type="Proteomes" id="UP001197492">
    <property type="component" value="Unassembled WGS sequence"/>
</dbReference>
<dbReference type="InterPro" id="IPR006102">
    <property type="entry name" value="Ig-like_GH2"/>
</dbReference>
<dbReference type="RefSeq" id="WP_217747522.1">
    <property type="nucleotide sequence ID" value="NZ_JAHOEB010000060.1"/>
</dbReference>
<evidence type="ECO:0000313" key="11">
    <source>
        <dbReference type="Proteomes" id="UP001196408"/>
    </source>
</evidence>
<dbReference type="InterPro" id="IPR023230">
    <property type="entry name" value="Glyco_hydro_2_CS"/>
</dbReference>
<sequence length="974" mass="114137">MEMNNEWVQDPKVFNINREKAHASIHRYASLEEMHTNKSSYIYSLNGKWKFHYANGFNQLIKDFSNKDYNSDNWDEINVPGHIQLQGYGTPMYVNQIYPWSATEQIIPGEIPEHNPIGSYITYFDNSVIKDNTDVYITFKGVESAMALWVDGIFVGYSEDTFTPSRFNITSLIEEGKNKIAVNVYRFSSGSWLEDQDFWRFSGIFRDVELEMVPHTHLEDVKILTHLNDTYDHAVVEVNPTVIHPTKVIYTLKYNDEIITSQIKEDSTSLQFELDHPHLWSAEKPHLYTLIIEVMDEEGLVECVSQQVGVREFKIINGIMCINGQRIIFHGVNRHEFSAYTGRHVSYEETKQDILNMKAHNINALRTSHYPNQSFVYDLCDEYGLYVIDEVNLETHGTWSEYFDKEHIIPDNNPEWLDIILDRANSMYERDKNHPSIIIWSLGNESHGGKNLYEMSQFLRNKDQSRVIHYEGIFHDRSYNETSDIESQMYTYVKDIEKYLTTHQDKPFILCEYAHSMGNSNGALFKYIDLEKKYPLYQGGFIWDYIDQALYHDGKLCYGGDFKERPSDYDFCGNGLVFANRKNTPKMQEVKYCYQYVDFTINEQEIELDNRYLFTDLKEYTLQIDLLCDGYVIKSQNVIVECAPQHTTTIKNPFVIEDNKEYALNIYLKKDNQVYAYEQYIYDYEPQTVKNSSLPVKVVEDYLNVGVVGKDFNVIFSKQKGLVSYRYHQEEYIRVPVKPNFFRASTNNDVENKYGYRYGEWLTASLYAKCQFVRVVKEETSCRIEYTYDLPRLGDEQLYLTYTVYGDGKVEVDMSYQPLASNIEMPAFGLLFQLYKDMEHVSYYGFGPEENYIDRNKGAMLGRYDYNVTDNCTPYLYPQECGNRTHVKEVLIHGENKVLLLEGDDFEMSALHYTPYELENARHHDELPKAYQTVLCINEKQMGVAGDDTWGAKTHEEFLLDKNKHHLHFVFKGE</sequence>
<evidence type="ECO:0000256" key="4">
    <source>
        <dbReference type="ARBA" id="ARBA00013303"/>
    </source>
</evidence>
<evidence type="ECO:0000256" key="3">
    <source>
        <dbReference type="ARBA" id="ARBA00012756"/>
    </source>
</evidence>
<dbReference type="GO" id="GO:0004565">
    <property type="term" value="F:beta-galactosidase activity"/>
    <property type="evidence" value="ECO:0007669"/>
    <property type="project" value="UniProtKB-EC"/>
</dbReference>
<organism evidence="9 11">
    <name type="scientific">Catenibacterium mitsuokai</name>
    <dbReference type="NCBI Taxonomy" id="100886"/>
    <lineage>
        <taxon>Bacteria</taxon>
        <taxon>Bacillati</taxon>
        <taxon>Bacillota</taxon>
        <taxon>Erysipelotrichia</taxon>
        <taxon>Erysipelotrichales</taxon>
        <taxon>Coprobacillaceae</taxon>
        <taxon>Catenibacterium</taxon>
    </lineage>
</organism>
<evidence type="ECO:0000256" key="6">
    <source>
        <dbReference type="ARBA" id="ARBA00023295"/>
    </source>
</evidence>
<name>A0AAW4MSK2_9FIRM</name>
<keyword evidence="6 7" id="KW-0326">Glycosidase</keyword>
<dbReference type="InterPro" id="IPR006104">
    <property type="entry name" value="Glyco_hydro_2_N"/>
</dbReference>
<evidence type="ECO:0000259" key="8">
    <source>
        <dbReference type="SMART" id="SM01038"/>
    </source>
</evidence>
<feature type="domain" description="Beta galactosidase small chain/" evidence="8">
    <location>
        <begin position="706"/>
        <end position="972"/>
    </location>
</feature>
<accession>A0AAW4MSK2</accession>
<comment type="catalytic activity">
    <reaction evidence="1">
        <text>Hydrolysis of terminal non-reducing beta-D-galactose residues in beta-D-galactosides.</text>
        <dbReference type="EC" id="3.2.1.23"/>
    </reaction>
</comment>
<gene>
    <name evidence="9" type="ORF">KSV97_05405</name>
    <name evidence="10" type="ORF">KSW06_05620</name>
</gene>
<evidence type="ECO:0000313" key="9">
    <source>
        <dbReference type="EMBL" id="MBV3382667.1"/>
    </source>
</evidence>
<dbReference type="Pfam" id="PF02836">
    <property type="entry name" value="Glyco_hydro_2_C"/>
    <property type="match status" value="1"/>
</dbReference>
<proteinExistence type="inferred from homology"/>
<dbReference type="PANTHER" id="PTHR46323:SF2">
    <property type="entry name" value="BETA-GALACTOSIDASE"/>
    <property type="match status" value="1"/>
</dbReference>
<dbReference type="SMART" id="SM01038">
    <property type="entry name" value="Bgal_small_N"/>
    <property type="match status" value="1"/>
</dbReference>
<dbReference type="EC" id="3.2.1.23" evidence="3"/>
<dbReference type="InterPro" id="IPR050347">
    <property type="entry name" value="Bact_Beta-galactosidase"/>
</dbReference>
<comment type="similarity">
    <text evidence="2 7">Belongs to the glycosyl hydrolase 2 family.</text>
</comment>
<dbReference type="InterPro" id="IPR006103">
    <property type="entry name" value="Glyco_hydro_2_cat"/>
</dbReference>
<evidence type="ECO:0000256" key="5">
    <source>
        <dbReference type="ARBA" id="ARBA00022801"/>
    </source>
</evidence>
<keyword evidence="12" id="KW-1185">Reference proteome</keyword>
<dbReference type="Pfam" id="PF00703">
    <property type="entry name" value="Glyco_hydro_2"/>
    <property type="match status" value="1"/>
</dbReference>
<dbReference type="PROSITE" id="PS00608">
    <property type="entry name" value="GLYCOSYL_HYDROL_F2_2"/>
    <property type="match status" value="1"/>
</dbReference>
<dbReference type="Pfam" id="PF02837">
    <property type="entry name" value="Glyco_hydro_2_N"/>
    <property type="match status" value="1"/>
</dbReference>
<protein>
    <recommendedName>
        <fullName evidence="4">Beta-galactosidase</fullName>
        <ecNumber evidence="3">3.2.1.23</ecNumber>
    </recommendedName>
</protein>
<dbReference type="InterPro" id="IPR032312">
    <property type="entry name" value="LacZ_4"/>
</dbReference>
<dbReference type="AlphaFoldDB" id="A0AAW4MSK2"/>
<dbReference type="GO" id="GO:0005990">
    <property type="term" value="P:lactose catabolic process"/>
    <property type="evidence" value="ECO:0007669"/>
    <property type="project" value="TreeGrafter"/>
</dbReference>
<dbReference type="InterPro" id="IPR023232">
    <property type="entry name" value="Glyco_hydro_2_AS"/>
</dbReference>
<dbReference type="PANTHER" id="PTHR46323">
    <property type="entry name" value="BETA-GALACTOSIDASE"/>
    <property type="match status" value="1"/>
</dbReference>
<dbReference type="PROSITE" id="PS00719">
    <property type="entry name" value="GLYCOSYL_HYDROL_F2_1"/>
    <property type="match status" value="1"/>
</dbReference>
<evidence type="ECO:0000313" key="10">
    <source>
        <dbReference type="EMBL" id="MBV3392737.1"/>
    </source>
</evidence>
<dbReference type="Proteomes" id="UP001196408">
    <property type="component" value="Unassembled WGS sequence"/>
</dbReference>